<dbReference type="Proteomes" id="UP001465755">
    <property type="component" value="Unassembled WGS sequence"/>
</dbReference>
<evidence type="ECO:0000313" key="2">
    <source>
        <dbReference type="Proteomes" id="UP001465755"/>
    </source>
</evidence>
<dbReference type="AlphaFoldDB" id="A0AAW1PQA8"/>
<accession>A0AAW1PQA8</accession>
<reference evidence="1 2" key="1">
    <citation type="journal article" date="2024" name="Nat. Commun.">
        <title>Phylogenomics reveals the evolutionary origins of lichenization in chlorophyte algae.</title>
        <authorList>
            <person name="Puginier C."/>
            <person name="Libourel C."/>
            <person name="Otte J."/>
            <person name="Skaloud P."/>
            <person name="Haon M."/>
            <person name="Grisel S."/>
            <person name="Petersen M."/>
            <person name="Berrin J.G."/>
            <person name="Delaux P.M."/>
            <person name="Dal Grande F."/>
            <person name="Keller J."/>
        </authorList>
    </citation>
    <scope>NUCLEOTIDE SEQUENCE [LARGE SCALE GENOMIC DNA]</scope>
    <source>
        <strain evidence="1 2">SAG 2036</strain>
    </source>
</reference>
<organism evidence="1 2">
    <name type="scientific">Symbiochloris irregularis</name>
    <dbReference type="NCBI Taxonomy" id="706552"/>
    <lineage>
        <taxon>Eukaryota</taxon>
        <taxon>Viridiplantae</taxon>
        <taxon>Chlorophyta</taxon>
        <taxon>core chlorophytes</taxon>
        <taxon>Trebouxiophyceae</taxon>
        <taxon>Trebouxiales</taxon>
        <taxon>Trebouxiaceae</taxon>
        <taxon>Symbiochloris</taxon>
    </lineage>
</organism>
<protein>
    <submittedName>
        <fullName evidence="1">Uncharacterized protein</fullName>
    </submittedName>
</protein>
<keyword evidence="2" id="KW-1185">Reference proteome</keyword>
<gene>
    <name evidence="1" type="ORF">WJX73_007022</name>
</gene>
<evidence type="ECO:0000313" key="1">
    <source>
        <dbReference type="EMBL" id="KAK9810646.1"/>
    </source>
</evidence>
<proteinExistence type="predicted"/>
<dbReference type="EMBL" id="JALJOQ010000015">
    <property type="protein sequence ID" value="KAK9810646.1"/>
    <property type="molecule type" value="Genomic_DNA"/>
</dbReference>
<name>A0AAW1PQA8_9CHLO</name>
<sequence length="74" mass="8465">MRVFVKLGRRTLCRGEAPPRSFALGLREFSVRLPLAPGVIQYWDCGHRFSSASYHVSEQRLDPWCLCSLLQGLE</sequence>
<comment type="caution">
    <text evidence="1">The sequence shown here is derived from an EMBL/GenBank/DDBJ whole genome shotgun (WGS) entry which is preliminary data.</text>
</comment>